<proteinExistence type="predicted"/>
<gene>
    <name evidence="1" type="ordered locus">LD85_2612</name>
</gene>
<dbReference type="RefSeq" id="WP_012953223.1">
    <property type="nucleotide sequence ID" value="NC_013769.1"/>
</dbReference>
<dbReference type="AlphaFoldDB" id="D2PFW4"/>
<evidence type="ECO:0000313" key="1">
    <source>
        <dbReference type="EMBL" id="ADB88230.1"/>
    </source>
</evidence>
<accession>D2PFW4</accession>
<name>D2PFW4_SACI9</name>
<dbReference type="GeneID" id="58787450"/>
<protein>
    <submittedName>
        <fullName evidence="1">Uncharacterized protein</fullName>
    </submittedName>
</protein>
<organism evidence="1 2">
    <name type="scientific">Saccharolobus islandicus (strain L.D.8.5 / Lassen #2)</name>
    <name type="common">Sulfolobus islandicus</name>
    <dbReference type="NCBI Taxonomy" id="425944"/>
    <lineage>
        <taxon>Archaea</taxon>
        <taxon>Thermoproteota</taxon>
        <taxon>Thermoprotei</taxon>
        <taxon>Sulfolobales</taxon>
        <taxon>Sulfolobaceae</taxon>
        <taxon>Saccharolobus</taxon>
    </lineage>
</organism>
<sequence>MIVVDNGKHSKSEFFSQQIRKDRNLSSITTSDLVDMIGSISLVKLRQK</sequence>
<dbReference type="Proteomes" id="UP000001404">
    <property type="component" value="Chromosome"/>
</dbReference>
<evidence type="ECO:0000313" key="2">
    <source>
        <dbReference type="Proteomes" id="UP000001404"/>
    </source>
</evidence>
<dbReference type="KEGG" id="sii:LD85_2612"/>
<dbReference type="EMBL" id="CP001731">
    <property type="protein sequence ID" value="ADB88230.1"/>
    <property type="molecule type" value="Genomic_DNA"/>
</dbReference>
<reference evidence="2" key="1">
    <citation type="journal article" date="2009" name="Proc. Natl. Acad. Sci. U.S.A.">
        <title>Biogeography of the Sulfolobus islandicus pan-genome.</title>
        <authorList>
            <person name="Reno M.L."/>
            <person name="Held N.L."/>
            <person name="Fields C.J."/>
            <person name="Burke P.V."/>
            <person name="Whitaker R.J."/>
        </authorList>
    </citation>
    <scope>NUCLEOTIDE SEQUENCE [LARGE SCALE GENOMIC DNA]</scope>
    <source>
        <strain evidence="2">L.D.8.5 / Lassen #2</strain>
    </source>
</reference>
<dbReference type="HOGENOM" id="CLU_3148134_0_0_2"/>